<evidence type="ECO:0000313" key="1">
    <source>
        <dbReference type="EMBL" id="KIM85110.1"/>
    </source>
</evidence>
<gene>
    <name evidence="1" type="ORF">PILCRDRAFT_817968</name>
</gene>
<dbReference type="AlphaFoldDB" id="A0A0C3FM46"/>
<dbReference type="InParanoid" id="A0A0C3FM46"/>
<organism evidence="1 2">
    <name type="scientific">Piloderma croceum (strain F 1598)</name>
    <dbReference type="NCBI Taxonomy" id="765440"/>
    <lineage>
        <taxon>Eukaryota</taxon>
        <taxon>Fungi</taxon>
        <taxon>Dikarya</taxon>
        <taxon>Basidiomycota</taxon>
        <taxon>Agaricomycotina</taxon>
        <taxon>Agaricomycetes</taxon>
        <taxon>Agaricomycetidae</taxon>
        <taxon>Atheliales</taxon>
        <taxon>Atheliaceae</taxon>
        <taxon>Piloderma</taxon>
    </lineage>
</organism>
<dbReference type="HOGENOM" id="CLU_2543369_0_0_1"/>
<sequence>MNLNGMCHRLIQFRRTTATVILWGQRLLHLFLDYPGQAGSSMTTLLEDQADTFSELDGRNFATFTNLSLKLFPNHSWRTGSLF</sequence>
<reference evidence="2" key="2">
    <citation type="submission" date="2015-01" db="EMBL/GenBank/DDBJ databases">
        <title>Evolutionary Origins and Diversification of the Mycorrhizal Mutualists.</title>
        <authorList>
            <consortium name="DOE Joint Genome Institute"/>
            <consortium name="Mycorrhizal Genomics Consortium"/>
            <person name="Kohler A."/>
            <person name="Kuo A."/>
            <person name="Nagy L.G."/>
            <person name="Floudas D."/>
            <person name="Copeland A."/>
            <person name="Barry K.W."/>
            <person name="Cichocki N."/>
            <person name="Veneault-Fourrey C."/>
            <person name="LaButti K."/>
            <person name="Lindquist E.A."/>
            <person name="Lipzen A."/>
            <person name="Lundell T."/>
            <person name="Morin E."/>
            <person name="Murat C."/>
            <person name="Riley R."/>
            <person name="Ohm R."/>
            <person name="Sun H."/>
            <person name="Tunlid A."/>
            <person name="Henrissat B."/>
            <person name="Grigoriev I.V."/>
            <person name="Hibbett D.S."/>
            <person name="Martin F."/>
        </authorList>
    </citation>
    <scope>NUCLEOTIDE SEQUENCE [LARGE SCALE GENOMIC DNA]</scope>
    <source>
        <strain evidence="2">F 1598</strain>
    </source>
</reference>
<evidence type="ECO:0000313" key="2">
    <source>
        <dbReference type="Proteomes" id="UP000054166"/>
    </source>
</evidence>
<dbReference type="Proteomes" id="UP000054166">
    <property type="component" value="Unassembled WGS sequence"/>
</dbReference>
<proteinExistence type="predicted"/>
<protein>
    <submittedName>
        <fullName evidence="1">Uncharacterized protein</fullName>
    </submittedName>
</protein>
<reference evidence="1 2" key="1">
    <citation type="submission" date="2014-04" db="EMBL/GenBank/DDBJ databases">
        <authorList>
            <consortium name="DOE Joint Genome Institute"/>
            <person name="Kuo A."/>
            <person name="Tarkka M."/>
            <person name="Buscot F."/>
            <person name="Kohler A."/>
            <person name="Nagy L.G."/>
            <person name="Floudas D."/>
            <person name="Copeland A."/>
            <person name="Barry K.W."/>
            <person name="Cichocki N."/>
            <person name="Veneault-Fourrey C."/>
            <person name="LaButti K."/>
            <person name="Lindquist E.A."/>
            <person name="Lipzen A."/>
            <person name="Lundell T."/>
            <person name="Morin E."/>
            <person name="Murat C."/>
            <person name="Sun H."/>
            <person name="Tunlid A."/>
            <person name="Henrissat B."/>
            <person name="Grigoriev I.V."/>
            <person name="Hibbett D.S."/>
            <person name="Martin F."/>
            <person name="Nordberg H.P."/>
            <person name="Cantor M.N."/>
            <person name="Hua S.X."/>
        </authorList>
    </citation>
    <scope>NUCLEOTIDE SEQUENCE [LARGE SCALE GENOMIC DNA]</scope>
    <source>
        <strain evidence="1 2">F 1598</strain>
    </source>
</reference>
<dbReference type="EMBL" id="KN832986">
    <property type="protein sequence ID" value="KIM85110.1"/>
    <property type="molecule type" value="Genomic_DNA"/>
</dbReference>
<name>A0A0C3FM46_PILCF</name>
<keyword evidence="2" id="KW-1185">Reference proteome</keyword>
<accession>A0A0C3FM46</accession>